<dbReference type="GO" id="GO:0006313">
    <property type="term" value="P:DNA transposition"/>
    <property type="evidence" value="ECO:0007669"/>
    <property type="project" value="InterPro"/>
</dbReference>
<comment type="caution">
    <text evidence="2">The sequence shown here is derived from an EMBL/GenBank/DDBJ whole genome shotgun (WGS) entry which is preliminary data.</text>
</comment>
<name>A0A507ZZI4_9ACTO</name>
<dbReference type="GO" id="GO:0003677">
    <property type="term" value="F:DNA binding"/>
    <property type="evidence" value="ECO:0007669"/>
    <property type="project" value="InterPro"/>
</dbReference>
<dbReference type="InterPro" id="IPR003346">
    <property type="entry name" value="Transposase_20"/>
</dbReference>
<feature type="domain" description="Transposase IS116/IS110/IS902 C-terminal" evidence="1">
    <location>
        <begin position="1"/>
        <end position="84"/>
    </location>
</feature>
<dbReference type="RefSeq" id="WP_141424426.1">
    <property type="nucleotide sequence ID" value="NZ_VICB01000012.1"/>
</dbReference>
<gene>
    <name evidence="2" type="ORF">FK256_08260</name>
</gene>
<evidence type="ECO:0000259" key="1">
    <source>
        <dbReference type="Pfam" id="PF02371"/>
    </source>
</evidence>
<evidence type="ECO:0000313" key="2">
    <source>
        <dbReference type="EMBL" id="TQD42959.1"/>
    </source>
</evidence>
<organism evidence="2 3">
    <name type="scientific">Actinomyces johnsonii</name>
    <dbReference type="NCBI Taxonomy" id="544581"/>
    <lineage>
        <taxon>Bacteria</taxon>
        <taxon>Bacillati</taxon>
        <taxon>Actinomycetota</taxon>
        <taxon>Actinomycetes</taxon>
        <taxon>Actinomycetales</taxon>
        <taxon>Actinomycetaceae</taxon>
        <taxon>Actinomyces</taxon>
    </lineage>
</organism>
<accession>A0A507ZZI4</accession>
<dbReference type="PANTHER" id="PTHR33055:SF3">
    <property type="entry name" value="PUTATIVE TRANSPOSASE FOR IS117-RELATED"/>
    <property type="match status" value="1"/>
</dbReference>
<dbReference type="Proteomes" id="UP000319010">
    <property type="component" value="Unassembled WGS sequence"/>
</dbReference>
<feature type="non-terminal residue" evidence="2">
    <location>
        <position position="1"/>
    </location>
</feature>
<dbReference type="InterPro" id="IPR047650">
    <property type="entry name" value="Transpos_IS110"/>
</dbReference>
<dbReference type="GO" id="GO:0004803">
    <property type="term" value="F:transposase activity"/>
    <property type="evidence" value="ECO:0007669"/>
    <property type="project" value="InterPro"/>
</dbReference>
<evidence type="ECO:0000313" key="3">
    <source>
        <dbReference type="Proteomes" id="UP000319010"/>
    </source>
</evidence>
<dbReference type="AlphaFoldDB" id="A0A507ZZI4"/>
<dbReference type="PANTHER" id="PTHR33055">
    <property type="entry name" value="TRANSPOSASE FOR INSERTION SEQUENCE ELEMENT IS1111A"/>
    <property type="match status" value="1"/>
</dbReference>
<proteinExistence type="predicted"/>
<reference evidence="2 3" key="1">
    <citation type="submission" date="2019-06" db="EMBL/GenBank/DDBJ databases">
        <title>Draft genome sequence of Actinomyces johnsonii CCUG 34287T.</title>
        <authorList>
            <person name="Salva-Serra F."/>
            <person name="Cardew S."/>
            <person name="Moore E."/>
        </authorList>
    </citation>
    <scope>NUCLEOTIDE SEQUENCE [LARGE SCALE GENOMIC DNA]</scope>
    <source>
        <strain evidence="2 3">CCUG 34287</strain>
    </source>
</reference>
<sequence>LTSMPGIGVRTSAILAGRDPGQGPPGTGAQLASYAGLAPVTRKSGSSIRGEHVSHGGNKRLKRAMFPSAFASLRSDPVSRAYYQRKRDQGKRHNQAVLALAHRRILTLHAMIRDGALYDPQPATKLPTAA</sequence>
<protein>
    <submittedName>
        <fullName evidence="2">IS110 family transposase</fullName>
    </submittedName>
</protein>
<dbReference type="EMBL" id="VICB01000012">
    <property type="protein sequence ID" value="TQD42959.1"/>
    <property type="molecule type" value="Genomic_DNA"/>
</dbReference>
<dbReference type="Pfam" id="PF02371">
    <property type="entry name" value="Transposase_20"/>
    <property type="match status" value="1"/>
</dbReference>